<organism evidence="2 3">
    <name type="scientific">Trichinella murrelli</name>
    <dbReference type="NCBI Taxonomy" id="144512"/>
    <lineage>
        <taxon>Eukaryota</taxon>
        <taxon>Metazoa</taxon>
        <taxon>Ecdysozoa</taxon>
        <taxon>Nematoda</taxon>
        <taxon>Enoplea</taxon>
        <taxon>Dorylaimia</taxon>
        <taxon>Trichinellida</taxon>
        <taxon>Trichinellidae</taxon>
        <taxon>Trichinella</taxon>
    </lineage>
</organism>
<sequence>MLRSCSCRGRCQIKISIYLDLTLSSFSHFLHGIMGRTHQKYMKSIIMQGLETISLLAVVAYLCVWLSEMKCTLSCLTYAKLQSFNTEINPALSSCS</sequence>
<dbReference type="EMBL" id="JYDJ01000352">
    <property type="protein sequence ID" value="KRX36628.1"/>
    <property type="molecule type" value="Genomic_DNA"/>
</dbReference>
<keyword evidence="1" id="KW-1133">Transmembrane helix</keyword>
<protein>
    <submittedName>
        <fullName evidence="2">Uncharacterized protein</fullName>
    </submittedName>
</protein>
<name>A0A0V0TCB8_9BILA</name>
<keyword evidence="1" id="KW-0472">Membrane</keyword>
<comment type="caution">
    <text evidence="2">The sequence shown here is derived from an EMBL/GenBank/DDBJ whole genome shotgun (WGS) entry which is preliminary data.</text>
</comment>
<evidence type="ECO:0000256" key="1">
    <source>
        <dbReference type="SAM" id="Phobius"/>
    </source>
</evidence>
<gene>
    <name evidence="2" type="ORF">T05_11974</name>
</gene>
<accession>A0A0V0TCB8</accession>
<dbReference type="AlphaFoldDB" id="A0A0V0TCB8"/>
<evidence type="ECO:0000313" key="2">
    <source>
        <dbReference type="EMBL" id="KRX36628.1"/>
    </source>
</evidence>
<keyword evidence="1" id="KW-0812">Transmembrane</keyword>
<reference evidence="2 3" key="1">
    <citation type="submission" date="2015-01" db="EMBL/GenBank/DDBJ databases">
        <title>Evolution of Trichinella species and genotypes.</title>
        <authorList>
            <person name="Korhonen P.K."/>
            <person name="Edoardo P."/>
            <person name="Giuseppe L.R."/>
            <person name="Gasser R.B."/>
        </authorList>
    </citation>
    <scope>NUCLEOTIDE SEQUENCE [LARGE SCALE GENOMIC DNA]</scope>
    <source>
        <strain evidence="2">ISS417</strain>
    </source>
</reference>
<keyword evidence="3" id="KW-1185">Reference proteome</keyword>
<feature type="transmembrane region" description="Helical" evidence="1">
    <location>
        <begin position="45"/>
        <end position="67"/>
    </location>
</feature>
<evidence type="ECO:0000313" key="3">
    <source>
        <dbReference type="Proteomes" id="UP000055048"/>
    </source>
</evidence>
<proteinExistence type="predicted"/>
<dbReference type="Proteomes" id="UP000055048">
    <property type="component" value="Unassembled WGS sequence"/>
</dbReference>